<keyword evidence="4 7" id="KW-1133">Transmembrane helix</keyword>
<protein>
    <submittedName>
        <fullName evidence="8">TMEM165/GDT1 family protein</fullName>
    </submittedName>
</protein>
<dbReference type="GO" id="GO:0046873">
    <property type="term" value="F:metal ion transmembrane transporter activity"/>
    <property type="evidence" value="ECO:0007669"/>
    <property type="project" value="InterPro"/>
</dbReference>
<feature type="transmembrane region" description="Helical" evidence="7">
    <location>
        <begin position="69"/>
        <end position="88"/>
    </location>
</feature>
<evidence type="ECO:0000256" key="3">
    <source>
        <dbReference type="ARBA" id="ARBA00022692"/>
    </source>
</evidence>
<organism evidence="8 9">
    <name type="scientific">Natrinema halophilum</name>
    <dbReference type="NCBI Taxonomy" id="1699371"/>
    <lineage>
        <taxon>Archaea</taxon>
        <taxon>Methanobacteriati</taxon>
        <taxon>Methanobacteriota</taxon>
        <taxon>Stenosarchaea group</taxon>
        <taxon>Halobacteria</taxon>
        <taxon>Halobacteriales</taxon>
        <taxon>Natrialbaceae</taxon>
        <taxon>Natrinema</taxon>
    </lineage>
</organism>
<keyword evidence="5 7" id="KW-0472">Membrane</keyword>
<sequence length="231" mass="24566">MAGWLEVFATAFLLQLLALPGEKGQLVIAGLATMYSPYVVVAGAATAFGIWTGLEILLGEALKGSVPVVYLDALTAFLFVFFAVWILYTGNKAKSGDDGRRTDPGDPHSDGGNRGVDRDIDEGGLLGTELNSSSGANGYVSSFVTMGIAEFGDKTQLITISLAARYGADPAIWFGEMLAIVPVSLATAVFFSRTTRYLNLTWVLRASAAMFLLFAADIGSQYLFEVSLLPI</sequence>
<evidence type="ECO:0000313" key="8">
    <source>
        <dbReference type="EMBL" id="QLG48188.1"/>
    </source>
</evidence>
<evidence type="ECO:0000256" key="5">
    <source>
        <dbReference type="ARBA" id="ARBA00023136"/>
    </source>
</evidence>
<keyword evidence="3 7" id="KW-0812">Transmembrane</keyword>
<dbReference type="PANTHER" id="PTHR12608:SF1">
    <property type="entry name" value="TRANSMEMBRANE PROTEIN 165"/>
    <property type="match status" value="1"/>
</dbReference>
<evidence type="ECO:0000256" key="6">
    <source>
        <dbReference type="SAM" id="MobiDB-lite"/>
    </source>
</evidence>
<dbReference type="InterPro" id="IPR001727">
    <property type="entry name" value="GDT1-like"/>
</dbReference>
<reference evidence="8 9" key="1">
    <citation type="submission" date="2020-07" db="EMBL/GenBank/DDBJ databases">
        <authorList>
            <person name="Cui H."/>
        </authorList>
    </citation>
    <scope>NUCLEOTIDE SEQUENCE [LARGE SCALE GENOMIC DNA]</scope>
    <source>
        <strain evidence="8 9">YPL8</strain>
    </source>
</reference>
<dbReference type="Proteomes" id="UP000509241">
    <property type="component" value="Chromosome"/>
</dbReference>
<accession>A0A7D5GGB3</accession>
<dbReference type="GO" id="GO:0016020">
    <property type="term" value="C:membrane"/>
    <property type="evidence" value="ECO:0007669"/>
    <property type="project" value="UniProtKB-SubCell"/>
</dbReference>
<evidence type="ECO:0000256" key="4">
    <source>
        <dbReference type="ARBA" id="ARBA00022989"/>
    </source>
</evidence>
<dbReference type="OrthoDB" id="85362at2157"/>
<dbReference type="AlphaFoldDB" id="A0A7D5GGB3"/>
<feature type="transmembrane region" description="Helical" evidence="7">
    <location>
        <begin position="203"/>
        <end position="224"/>
    </location>
</feature>
<dbReference type="EMBL" id="CP058601">
    <property type="protein sequence ID" value="QLG48188.1"/>
    <property type="molecule type" value="Genomic_DNA"/>
</dbReference>
<dbReference type="RefSeq" id="WP_179259929.1">
    <property type="nucleotide sequence ID" value="NZ_CP058601.1"/>
</dbReference>
<dbReference type="Pfam" id="PF01169">
    <property type="entry name" value="GDT1"/>
    <property type="match status" value="2"/>
</dbReference>
<feature type="compositionally biased region" description="Basic and acidic residues" evidence="6">
    <location>
        <begin position="94"/>
        <end position="118"/>
    </location>
</feature>
<comment type="similarity">
    <text evidence="2">Belongs to the GDT1 family.</text>
</comment>
<dbReference type="KEGG" id="haly:HYG82_04660"/>
<evidence type="ECO:0000313" key="9">
    <source>
        <dbReference type="Proteomes" id="UP000509241"/>
    </source>
</evidence>
<comment type="subcellular location">
    <subcellularLocation>
        <location evidence="1">Membrane</location>
        <topology evidence="1">Multi-pass membrane protein</topology>
    </subcellularLocation>
</comment>
<keyword evidence="9" id="KW-1185">Reference proteome</keyword>
<dbReference type="PANTHER" id="PTHR12608">
    <property type="entry name" value="TRANSMEMBRANE PROTEIN HTP-1 RELATED"/>
    <property type="match status" value="1"/>
</dbReference>
<feature type="transmembrane region" description="Helical" evidence="7">
    <location>
        <begin position="171"/>
        <end position="191"/>
    </location>
</feature>
<dbReference type="GeneID" id="56032557"/>
<evidence type="ECO:0000256" key="1">
    <source>
        <dbReference type="ARBA" id="ARBA00004141"/>
    </source>
</evidence>
<name>A0A7D5GGB3_9EURY</name>
<feature type="region of interest" description="Disordered" evidence="6">
    <location>
        <begin position="93"/>
        <end position="118"/>
    </location>
</feature>
<evidence type="ECO:0000256" key="7">
    <source>
        <dbReference type="SAM" id="Phobius"/>
    </source>
</evidence>
<evidence type="ECO:0000256" key="2">
    <source>
        <dbReference type="ARBA" id="ARBA00009190"/>
    </source>
</evidence>
<gene>
    <name evidence="8" type="ORF">HYG82_04660</name>
</gene>
<feature type="transmembrane region" description="Helical" evidence="7">
    <location>
        <begin position="34"/>
        <end position="57"/>
    </location>
</feature>
<proteinExistence type="inferred from homology"/>